<evidence type="ECO:0000313" key="1">
    <source>
        <dbReference type="EMBL" id="TYS54942.1"/>
    </source>
</evidence>
<dbReference type="InterPro" id="IPR036890">
    <property type="entry name" value="HATPase_C_sf"/>
</dbReference>
<dbReference type="EMBL" id="VTEQ01000002">
    <property type="protein sequence ID" value="TYS54942.1"/>
    <property type="molecule type" value="Genomic_DNA"/>
</dbReference>
<reference evidence="1 2" key="1">
    <citation type="submission" date="2019-08" db="EMBL/GenBank/DDBJ databases">
        <title>Bacillus genomes from the desert of Cuatro Cienegas, Coahuila.</title>
        <authorList>
            <person name="Olmedo-Alvarez G."/>
        </authorList>
    </citation>
    <scope>NUCLEOTIDE SEQUENCE [LARGE SCALE GENOMIC DNA]</scope>
    <source>
        <strain evidence="1 2">CH108_3D</strain>
    </source>
</reference>
<dbReference type="Proteomes" id="UP000322997">
    <property type="component" value="Unassembled WGS sequence"/>
</dbReference>
<dbReference type="SUPFAM" id="SSF55874">
    <property type="entry name" value="ATPase domain of HSP90 chaperone/DNA topoisomerase II/histidine kinase"/>
    <property type="match status" value="1"/>
</dbReference>
<dbReference type="GO" id="GO:0005524">
    <property type="term" value="F:ATP binding"/>
    <property type="evidence" value="ECO:0007669"/>
    <property type="project" value="UniProtKB-KW"/>
</dbReference>
<keyword evidence="1" id="KW-0547">Nucleotide-binding</keyword>
<proteinExistence type="predicted"/>
<sequence length="475" mass="54252">MKTEIVQPIVSNFIKSLRDIGYTFEVAVADVLDNSISAKANNIQIACLPIPETTFTMLDDGTGMSNEELVNAMRLATNDPYSQRESTDLGRFGLGLKTASFSQCRDLTVMSKKDGEISIKQWDLEYISQENEWLLITPALENYKDVPLFDEFLNEEKGTLIVWKGIDTFQESDIPNQTDILRDHLALVFHCFLEGVVPGKKALTIHVNGQKITPFNPFNPKNIATQQLASEKIKYLNSEIIVQPFILPHHSKLSQIEFDKYATKEGYTKSQGFYLYRAHRLLIYGTWWGMHRTNDSHKLVRIKIDIPNNQDAAWGIDIKKSTASPVSELKKDLKRIIQQVTVRGSRPFTGRGKKIEDKATTRFWELKAADNKINFAINRQHPLIKNFVDELDGEQINLLNVILMGIESYLPLDAIVAQLNSNPLKVKQEILFKEEEIKALVSQWRNQGISETFIQELLKTEIYKNKEGYFKDAGH</sequence>
<evidence type="ECO:0000313" key="2">
    <source>
        <dbReference type="Proteomes" id="UP000322997"/>
    </source>
</evidence>
<accession>A0A5D4RZC8</accession>
<protein>
    <submittedName>
        <fullName evidence="1">ATP-binding protein</fullName>
    </submittedName>
</protein>
<keyword evidence="1" id="KW-0067">ATP-binding</keyword>
<dbReference type="AlphaFoldDB" id="A0A5D4RZC8"/>
<dbReference type="Pfam" id="PF13589">
    <property type="entry name" value="HATPase_c_3"/>
    <property type="match status" value="1"/>
</dbReference>
<name>A0A5D4RZC8_9BACI</name>
<comment type="caution">
    <text evidence="1">The sequence shown here is derived from an EMBL/GenBank/DDBJ whole genome shotgun (WGS) entry which is preliminary data.</text>
</comment>
<gene>
    <name evidence="1" type="ORF">FZC83_08310</name>
</gene>
<dbReference type="RefSeq" id="WP_148985009.1">
    <property type="nucleotide sequence ID" value="NZ_CP197480.1"/>
</dbReference>
<dbReference type="Gene3D" id="3.30.565.10">
    <property type="entry name" value="Histidine kinase-like ATPase, C-terminal domain"/>
    <property type="match status" value="1"/>
</dbReference>
<organism evidence="1 2">
    <name type="scientific">Rossellomorea marisflavi</name>
    <dbReference type="NCBI Taxonomy" id="189381"/>
    <lineage>
        <taxon>Bacteria</taxon>
        <taxon>Bacillati</taxon>
        <taxon>Bacillota</taxon>
        <taxon>Bacilli</taxon>
        <taxon>Bacillales</taxon>
        <taxon>Bacillaceae</taxon>
        <taxon>Rossellomorea</taxon>
    </lineage>
</organism>